<organism evidence="1 2">
    <name type="scientific">Mycolicibacter senuensis</name>
    <dbReference type="NCBI Taxonomy" id="386913"/>
    <lineage>
        <taxon>Bacteria</taxon>
        <taxon>Bacillati</taxon>
        <taxon>Actinomycetota</taxon>
        <taxon>Actinomycetes</taxon>
        <taxon>Mycobacteriales</taxon>
        <taxon>Mycobacteriaceae</taxon>
        <taxon>Mycolicibacter</taxon>
    </lineage>
</organism>
<accession>A0A7I9XIU1</accession>
<keyword evidence="2" id="KW-1185">Reference proteome</keyword>
<reference evidence="1 2" key="1">
    <citation type="journal article" date="2019" name="Emerg. Microbes Infect.">
        <title>Comprehensive subspecies identification of 175 nontuberculous mycobacteria species based on 7547 genomic profiles.</title>
        <authorList>
            <person name="Matsumoto Y."/>
            <person name="Kinjo T."/>
            <person name="Motooka D."/>
            <person name="Nabeya D."/>
            <person name="Jung N."/>
            <person name="Uechi K."/>
            <person name="Horii T."/>
            <person name="Iida T."/>
            <person name="Fujita J."/>
            <person name="Nakamura S."/>
        </authorList>
    </citation>
    <scope>NUCLEOTIDE SEQUENCE [LARGE SCALE GENOMIC DNA]</scope>
    <source>
        <strain evidence="1 2">JCM 16017</strain>
    </source>
</reference>
<sequence>MAKPAAALTSAIERLWFFSVLAPSSFQNFPLSRPDLARVVPETVFEVLATAQPYAVAGVSTPGAPPGPSAVRGLLIRRDDVGLR</sequence>
<name>A0A7I9XIU1_9MYCO</name>
<evidence type="ECO:0000313" key="1">
    <source>
        <dbReference type="EMBL" id="GFG69648.1"/>
    </source>
</evidence>
<dbReference type="Proteomes" id="UP000465263">
    <property type="component" value="Unassembled WGS sequence"/>
</dbReference>
<protein>
    <submittedName>
        <fullName evidence="1">Uncharacterized protein</fullName>
    </submittedName>
</protein>
<evidence type="ECO:0000313" key="2">
    <source>
        <dbReference type="Proteomes" id="UP000465263"/>
    </source>
</evidence>
<dbReference type="EMBL" id="BLKV01000001">
    <property type="protein sequence ID" value="GFG69648.1"/>
    <property type="molecule type" value="Genomic_DNA"/>
</dbReference>
<proteinExistence type="predicted"/>
<comment type="caution">
    <text evidence="1">The sequence shown here is derived from an EMBL/GenBank/DDBJ whole genome shotgun (WGS) entry which is preliminary data.</text>
</comment>
<dbReference type="AlphaFoldDB" id="A0A7I9XIU1"/>
<gene>
    <name evidence="1" type="ORF">MSEN_13680</name>
</gene>